<dbReference type="Pfam" id="PF13853">
    <property type="entry name" value="7tm_4"/>
    <property type="match status" value="1"/>
</dbReference>
<evidence type="ECO:0000256" key="3">
    <source>
        <dbReference type="ARBA" id="ARBA00022606"/>
    </source>
</evidence>
<dbReference type="FunFam" id="1.20.1070.10:FF:000006">
    <property type="entry name" value="Olfactory receptor"/>
    <property type="match status" value="1"/>
</dbReference>
<gene>
    <name evidence="12" type="primary">Or52b2_0</name>
    <name evidence="12" type="ORF">SAPAEN_R04560</name>
</gene>
<evidence type="ECO:0000256" key="7">
    <source>
        <dbReference type="ARBA" id="ARBA00023136"/>
    </source>
</evidence>
<evidence type="ECO:0000256" key="10">
    <source>
        <dbReference type="RuleBase" id="RU363047"/>
    </source>
</evidence>
<dbReference type="AlphaFoldDB" id="A0A7K7SZK7"/>
<protein>
    <recommendedName>
        <fullName evidence="10">Olfactory receptor</fullName>
    </recommendedName>
</protein>
<evidence type="ECO:0000256" key="4">
    <source>
        <dbReference type="ARBA" id="ARBA00022692"/>
    </source>
</evidence>
<evidence type="ECO:0000256" key="6">
    <source>
        <dbReference type="ARBA" id="ARBA00022989"/>
    </source>
</evidence>
<dbReference type="InterPro" id="IPR000276">
    <property type="entry name" value="GPCR_Rhodpsn"/>
</dbReference>
<keyword evidence="10" id="KW-1003">Cell membrane</keyword>
<dbReference type="GO" id="GO:0005886">
    <property type="term" value="C:plasma membrane"/>
    <property type="evidence" value="ECO:0007669"/>
    <property type="project" value="UniProtKB-SubCell"/>
</dbReference>
<feature type="transmembrane region" description="Helical" evidence="10">
    <location>
        <begin position="274"/>
        <end position="294"/>
    </location>
</feature>
<evidence type="ECO:0000313" key="13">
    <source>
        <dbReference type="Proteomes" id="UP000589485"/>
    </source>
</evidence>
<evidence type="ECO:0000313" key="12">
    <source>
        <dbReference type="EMBL" id="NXA09152.1"/>
    </source>
</evidence>
<reference evidence="12 13" key="1">
    <citation type="submission" date="2019-09" db="EMBL/GenBank/DDBJ databases">
        <title>Bird 10,000 Genomes (B10K) Project - Family phase.</title>
        <authorList>
            <person name="Zhang G."/>
        </authorList>
    </citation>
    <scope>NUCLEOTIDE SEQUENCE [LARGE SCALE GENOMIC DNA]</scope>
    <source>
        <strain evidence="12">B10K-DU-030-41</strain>
        <tissue evidence="12">Muscle</tissue>
    </source>
</reference>
<feature type="transmembrane region" description="Helical" evidence="10">
    <location>
        <begin position="206"/>
        <end position="228"/>
    </location>
</feature>
<feature type="domain" description="G-protein coupled receptors family 1 profile" evidence="11">
    <location>
        <begin position="43"/>
        <end position="294"/>
    </location>
</feature>
<evidence type="ECO:0000256" key="1">
    <source>
        <dbReference type="ARBA" id="ARBA00002936"/>
    </source>
</evidence>
<comment type="caution">
    <text evidence="12">The sequence shown here is derived from an EMBL/GenBank/DDBJ whole genome shotgun (WGS) entry which is preliminary data.</text>
</comment>
<dbReference type="OrthoDB" id="5969463at2759"/>
<keyword evidence="8 9" id="KW-0807">Transducer</keyword>
<dbReference type="SMART" id="SM01381">
    <property type="entry name" value="7TM_GPCR_Srsx"/>
    <property type="match status" value="1"/>
</dbReference>
<keyword evidence="6 10" id="KW-1133">Transmembrane helix</keyword>
<dbReference type="GO" id="GO:0004984">
    <property type="term" value="F:olfactory receptor activity"/>
    <property type="evidence" value="ECO:0007669"/>
    <property type="project" value="InterPro"/>
</dbReference>
<dbReference type="CDD" id="cd15221">
    <property type="entry name" value="7tmA_OR52B-like"/>
    <property type="match status" value="1"/>
</dbReference>
<keyword evidence="9" id="KW-0675">Receptor</keyword>
<evidence type="ECO:0000256" key="8">
    <source>
        <dbReference type="ARBA" id="ARBA00023224"/>
    </source>
</evidence>
<keyword evidence="13" id="KW-1185">Reference proteome</keyword>
<dbReference type="PROSITE" id="PS50262">
    <property type="entry name" value="G_PROTEIN_RECEP_F1_2"/>
    <property type="match status" value="1"/>
</dbReference>
<proteinExistence type="inferred from homology"/>
<keyword evidence="4 9" id="KW-0812">Transmembrane</keyword>
<dbReference type="PRINTS" id="PR00237">
    <property type="entry name" value="GPCRRHODOPSN"/>
</dbReference>
<keyword evidence="9" id="KW-0297">G-protein coupled receptor</keyword>
<feature type="transmembrane region" description="Helical" evidence="10">
    <location>
        <begin position="27"/>
        <end position="50"/>
    </location>
</feature>
<dbReference type="EMBL" id="VZSY01000257">
    <property type="protein sequence ID" value="NXA09152.1"/>
    <property type="molecule type" value="Genomic_DNA"/>
</dbReference>
<keyword evidence="3 10" id="KW-0716">Sensory transduction</keyword>
<feature type="non-terminal residue" evidence="12">
    <location>
        <position position="319"/>
    </location>
</feature>
<feature type="non-terminal residue" evidence="12">
    <location>
        <position position="1"/>
    </location>
</feature>
<dbReference type="PROSITE" id="PS00237">
    <property type="entry name" value="G_PROTEIN_RECEP_F1_1"/>
    <property type="match status" value="1"/>
</dbReference>
<comment type="similarity">
    <text evidence="9">Belongs to the G-protein coupled receptor 1 family.</text>
</comment>
<feature type="transmembrane region" description="Helical" evidence="10">
    <location>
        <begin position="240"/>
        <end position="262"/>
    </location>
</feature>
<evidence type="ECO:0000259" key="11">
    <source>
        <dbReference type="PROSITE" id="PS50262"/>
    </source>
</evidence>
<dbReference type="Proteomes" id="UP000589485">
    <property type="component" value="Unassembled WGS sequence"/>
</dbReference>
<feature type="transmembrane region" description="Helical" evidence="10">
    <location>
        <begin position="62"/>
        <end position="91"/>
    </location>
</feature>
<evidence type="ECO:0000256" key="9">
    <source>
        <dbReference type="RuleBase" id="RU000688"/>
    </source>
</evidence>
<accession>A0A7K7SZK7</accession>
<sequence>MPPVNLTSLTPATFILVGIPGMEQLHIWISIPFCTMYLAALLGNSVLLVTIWSEHSLHQPMYLFLSMLAVADLVLSTTVVPKVLALFWFHAKEISFSACLTQMFFLHFTCLAESVILLAMAFDRFIAICHPLRYGAVLTPAAVAKTGLVALLRSFCTIFPCVLLLKRLPYCGHNVILHTYCEHMGIARLACADIRANVWYGLTVPFAVVVLDLILIAVSYVFILMALFRLPSRTTRHKAFNTCGSHICVLFFFYVPIAFTVLTHRFGWNIPRHVHILLANLYVLFPPLLNPMVYGGRTQPIREKVVKVFVCSKSRLLRE</sequence>
<comment type="subcellular location">
    <subcellularLocation>
        <location evidence="10">Cell membrane</location>
        <topology evidence="10">Multi-pass membrane protein</topology>
    </subcellularLocation>
    <subcellularLocation>
        <location evidence="2">Membrane</location>
        <topology evidence="2">Multi-pass membrane protein</topology>
    </subcellularLocation>
</comment>
<keyword evidence="5 10" id="KW-0552">Olfaction</keyword>
<dbReference type="InterPro" id="IPR017452">
    <property type="entry name" value="GPCR_Rhodpsn_7TM"/>
</dbReference>
<dbReference type="InterPro" id="IPR000725">
    <property type="entry name" value="Olfact_rcpt"/>
</dbReference>
<evidence type="ECO:0000256" key="2">
    <source>
        <dbReference type="ARBA" id="ARBA00004141"/>
    </source>
</evidence>
<dbReference type="GO" id="GO:0004930">
    <property type="term" value="F:G protein-coupled receptor activity"/>
    <property type="evidence" value="ECO:0007669"/>
    <property type="project" value="UniProtKB-KW"/>
</dbReference>
<feature type="transmembrane region" description="Helical" evidence="10">
    <location>
        <begin position="142"/>
        <end position="165"/>
    </location>
</feature>
<evidence type="ECO:0000256" key="5">
    <source>
        <dbReference type="ARBA" id="ARBA00022725"/>
    </source>
</evidence>
<comment type="function">
    <text evidence="1">Odorant receptor.</text>
</comment>
<name>A0A7K7SZK7_9TYRA</name>
<keyword evidence="7 10" id="KW-0472">Membrane</keyword>
<dbReference type="InterPro" id="IPR050402">
    <property type="entry name" value="OR51/52/56-like"/>
</dbReference>
<dbReference type="PRINTS" id="PR00245">
    <property type="entry name" value="OLFACTORYR"/>
</dbReference>
<dbReference type="Gene3D" id="1.20.1070.10">
    <property type="entry name" value="Rhodopsin 7-helix transmembrane proteins"/>
    <property type="match status" value="1"/>
</dbReference>
<dbReference type="PANTHER" id="PTHR26450">
    <property type="entry name" value="OLFACTORY RECEPTOR 56B1-RELATED"/>
    <property type="match status" value="1"/>
</dbReference>
<feature type="transmembrane region" description="Helical" evidence="10">
    <location>
        <begin position="103"/>
        <end position="122"/>
    </location>
</feature>
<dbReference type="PANTHER" id="PTHR26450:SF32">
    <property type="entry name" value="OLFACTORY RECEPTOR 52B6"/>
    <property type="match status" value="1"/>
</dbReference>
<organism evidence="12 13">
    <name type="scientific">Sapayoa aenigma</name>
    <name type="common">broad-billed sapayoa</name>
    <dbReference type="NCBI Taxonomy" id="239371"/>
    <lineage>
        <taxon>Eukaryota</taxon>
        <taxon>Metazoa</taxon>
        <taxon>Chordata</taxon>
        <taxon>Craniata</taxon>
        <taxon>Vertebrata</taxon>
        <taxon>Euteleostomi</taxon>
        <taxon>Archelosauria</taxon>
        <taxon>Archosauria</taxon>
        <taxon>Dinosauria</taxon>
        <taxon>Saurischia</taxon>
        <taxon>Theropoda</taxon>
        <taxon>Coelurosauria</taxon>
        <taxon>Aves</taxon>
        <taxon>Neognathae</taxon>
        <taxon>Neoaves</taxon>
        <taxon>Telluraves</taxon>
        <taxon>Australaves</taxon>
        <taxon>Passeriformes</taxon>
        <taxon>Tyrannidae</taxon>
        <taxon>Sapayoa</taxon>
    </lineage>
</organism>
<dbReference type="SUPFAM" id="SSF81321">
    <property type="entry name" value="Family A G protein-coupled receptor-like"/>
    <property type="match status" value="1"/>
</dbReference>